<keyword evidence="1" id="KW-1133">Transmembrane helix</keyword>
<reference evidence="3 4" key="1">
    <citation type="journal article" date="2018" name="Int. J. Syst. Evol. Microbiol.">
        <title>Lactobacillus bambusae sp. nov., isolated from a traditional fermented Ma-bamboo shoots of Taiwan.</title>
        <authorList>
            <person name="Wang L.-T."/>
        </authorList>
    </citation>
    <scope>NUCLEOTIDE SEQUENCE [LARGE SCALE GENOMIC DNA]</scope>
    <source>
        <strain evidence="3 4">BS-W1</strain>
    </source>
</reference>
<dbReference type="PANTHER" id="PTHR30336">
    <property type="entry name" value="INNER MEMBRANE PROTEIN, PROBABLE PERMEASE"/>
    <property type="match status" value="1"/>
</dbReference>
<feature type="transmembrane region" description="Helical" evidence="1">
    <location>
        <begin position="105"/>
        <end position="127"/>
    </location>
</feature>
<dbReference type="GO" id="GO:0005886">
    <property type="term" value="C:plasma membrane"/>
    <property type="evidence" value="ECO:0007669"/>
    <property type="project" value="TreeGrafter"/>
</dbReference>
<dbReference type="CDD" id="cd06259">
    <property type="entry name" value="YdcF-like"/>
    <property type="match status" value="1"/>
</dbReference>
<feature type="transmembrane region" description="Helical" evidence="1">
    <location>
        <begin position="147"/>
        <end position="167"/>
    </location>
</feature>
<evidence type="ECO:0000256" key="1">
    <source>
        <dbReference type="SAM" id="Phobius"/>
    </source>
</evidence>
<dbReference type="AlphaFoldDB" id="A0A2V1MXQ0"/>
<dbReference type="OrthoDB" id="9782395at2"/>
<dbReference type="GO" id="GO:0043164">
    <property type="term" value="P:Gram-negative-bacterium-type cell wall biogenesis"/>
    <property type="evidence" value="ECO:0007669"/>
    <property type="project" value="TreeGrafter"/>
</dbReference>
<comment type="caution">
    <text evidence="3">The sequence shown here is derived from an EMBL/GenBank/DDBJ whole genome shotgun (WGS) entry which is preliminary data.</text>
</comment>
<evidence type="ECO:0000313" key="4">
    <source>
        <dbReference type="Proteomes" id="UP000245080"/>
    </source>
</evidence>
<feature type="transmembrane region" description="Helical" evidence="1">
    <location>
        <begin position="333"/>
        <end position="353"/>
    </location>
</feature>
<sequence length="354" mass="40188">MNSAYYFSPELYYAWIIPIAAFAIFFFRYRHTKVKLSDGLWFNLFFYSLLFCLALTIIGTQVTWFINLSLLIFFGLFFIILLLFSIQAFLLIWNGILMWRRESHTLANTLTLIIGFAILITPLIMHALTHILPTTLGIFLADFSDLVLVYVLFWFYNYLTVAILYQFNRPKLNQDFIIVLGAGLMNGNQVTPLLAQRIQRGLAFYRKQVDKTGKHPTMIFSGGQGGDETIPEGQAMLNYAEQHGLPAADGIAETASKNTAANMQNSKALIDQSGIDAPNVIFVSNNYHTYRAGRLARQVGLRADGIGARTSWFFIPDAVIREYIAIFMENRRWHFLAILFFALLAAGLAWAQAN</sequence>
<dbReference type="Pfam" id="PF02698">
    <property type="entry name" value="DUF218"/>
    <property type="match status" value="1"/>
</dbReference>
<dbReference type="InterPro" id="IPR003848">
    <property type="entry name" value="DUF218"/>
</dbReference>
<dbReference type="RefSeq" id="WP_109250631.1">
    <property type="nucleotide sequence ID" value="NZ_QCXQ01000003.1"/>
</dbReference>
<dbReference type="Proteomes" id="UP000245080">
    <property type="component" value="Unassembled WGS sequence"/>
</dbReference>
<feature type="transmembrane region" description="Helical" evidence="1">
    <location>
        <begin position="70"/>
        <end position="93"/>
    </location>
</feature>
<dbReference type="InterPro" id="IPR051599">
    <property type="entry name" value="Cell_Envelope_Assoc"/>
</dbReference>
<keyword evidence="4" id="KW-1185">Reference proteome</keyword>
<dbReference type="EMBL" id="QCXQ01000003">
    <property type="protein sequence ID" value="PWF99776.1"/>
    <property type="molecule type" value="Genomic_DNA"/>
</dbReference>
<gene>
    <name evidence="3" type="ORF">DCM90_06865</name>
</gene>
<feature type="domain" description="DUF218" evidence="2">
    <location>
        <begin position="175"/>
        <end position="325"/>
    </location>
</feature>
<accession>A0A2V1MXQ0</accession>
<dbReference type="PANTHER" id="PTHR30336:SF18">
    <property type="entry name" value="MEMBRANE PROTEIN"/>
    <property type="match status" value="1"/>
</dbReference>
<name>A0A2V1MXQ0_9LACO</name>
<dbReference type="InterPro" id="IPR014729">
    <property type="entry name" value="Rossmann-like_a/b/a_fold"/>
</dbReference>
<feature type="transmembrane region" description="Helical" evidence="1">
    <location>
        <begin position="41"/>
        <end position="64"/>
    </location>
</feature>
<dbReference type="Gene3D" id="3.40.50.620">
    <property type="entry name" value="HUPs"/>
    <property type="match status" value="1"/>
</dbReference>
<keyword evidence="1" id="KW-0812">Transmembrane</keyword>
<dbReference type="GO" id="GO:0000270">
    <property type="term" value="P:peptidoglycan metabolic process"/>
    <property type="evidence" value="ECO:0007669"/>
    <property type="project" value="TreeGrafter"/>
</dbReference>
<evidence type="ECO:0000313" key="3">
    <source>
        <dbReference type="EMBL" id="PWF99776.1"/>
    </source>
</evidence>
<organism evidence="3 4">
    <name type="scientific">Levilactobacillus bambusae</name>
    <dbReference type="NCBI Taxonomy" id="2024736"/>
    <lineage>
        <taxon>Bacteria</taxon>
        <taxon>Bacillati</taxon>
        <taxon>Bacillota</taxon>
        <taxon>Bacilli</taxon>
        <taxon>Lactobacillales</taxon>
        <taxon>Lactobacillaceae</taxon>
        <taxon>Levilactobacillus</taxon>
    </lineage>
</organism>
<feature type="transmembrane region" description="Helical" evidence="1">
    <location>
        <begin position="12"/>
        <end position="29"/>
    </location>
</feature>
<keyword evidence="1" id="KW-0472">Membrane</keyword>
<proteinExistence type="predicted"/>
<evidence type="ECO:0000259" key="2">
    <source>
        <dbReference type="Pfam" id="PF02698"/>
    </source>
</evidence>
<protein>
    <recommendedName>
        <fullName evidence="2">DUF218 domain-containing protein</fullName>
    </recommendedName>
</protein>